<keyword evidence="1" id="KW-1133">Transmembrane helix</keyword>
<dbReference type="Gene3D" id="3.10.310.50">
    <property type="match status" value="1"/>
</dbReference>
<evidence type="ECO:0000256" key="1">
    <source>
        <dbReference type="SAM" id="Phobius"/>
    </source>
</evidence>
<name>A0A1F5RVL9_9BACT</name>
<dbReference type="InterPro" id="IPR007621">
    <property type="entry name" value="TPM_dom"/>
</dbReference>
<evidence type="ECO:0000259" key="2">
    <source>
        <dbReference type="Pfam" id="PF04536"/>
    </source>
</evidence>
<dbReference type="AlphaFoldDB" id="A0A1F5RVL9"/>
<accession>A0A1F5RVL9</accession>
<dbReference type="Proteomes" id="UP000178682">
    <property type="component" value="Unassembled WGS sequence"/>
</dbReference>
<keyword evidence="1" id="KW-0472">Membrane</keyword>
<feature type="domain" description="TPM" evidence="2">
    <location>
        <begin position="36"/>
        <end position="159"/>
    </location>
</feature>
<gene>
    <name evidence="3" type="ORF">A3G56_00780</name>
</gene>
<evidence type="ECO:0000313" key="3">
    <source>
        <dbReference type="EMBL" id="OGF18465.1"/>
    </source>
</evidence>
<proteinExistence type="predicted"/>
<dbReference type="PANTHER" id="PTHR30373">
    <property type="entry name" value="UPF0603 PROTEIN YGCG"/>
    <property type="match status" value="1"/>
</dbReference>
<organism evidence="3 4">
    <name type="scientific">Candidatus Falkowbacteria bacterium RIFCSPLOWO2_12_FULL_45_10</name>
    <dbReference type="NCBI Taxonomy" id="1797990"/>
    <lineage>
        <taxon>Bacteria</taxon>
        <taxon>Candidatus Falkowiibacteriota</taxon>
    </lineage>
</organism>
<feature type="transmembrane region" description="Helical" evidence="1">
    <location>
        <begin position="181"/>
        <end position="198"/>
    </location>
</feature>
<dbReference type="Pfam" id="PF04536">
    <property type="entry name" value="TPM_phosphatase"/>
    <property type="match status" value="1"/>
</dbReference>
<comment type="caution">
    <text evidence="3">The sequence shown here is derived from an EMBL/GenBank/DDBJ whole genome shotgun (WGS) entry which is preliminary data.</text>
</comment>
<dbReference type="EMBL" id="MFFX01000047">
    <property type="protein sequence ID" value="OGF18465.1"/>
    <property type="molecule type" value="Genomic_DNA"/>
</dbReference>
<dbReference type="PANTHER" id="PTHR30373:SF2">
    <property type="entry name" value="UPF0603 PROTEIN YGCG"/>
    <property type="match status" value="1"/>
</dbReference>
<sequence>MKRRNIQYLISNIFLLFISMTPVLAYYNPGSPSGFVNDFAGVIDGATKQSLEQKLVNFEKETSNEISVVTINNLGGDYIENFAAELFKEWGVGKENGDNGVLALVAVEDRKMRLEVGYGLEGALTDAQSNWIINNEMKPAFQAGKYGEGISLALESIIKATRGEYVPEEKLPQRKIANYEFIAWVAIFLLMWLAAILGRSKSWWAGGVIGGVAGVIIGLVKGFLWFGVGILAVLIPFGLLFDYVVSKKYHAAKASGRHLPWWFGGGGFGGGMSGSGGFGGFGGGMSGGGGSSGSW</sequence>
<evidence type="ECO:0000313" key="4">
    <source>
        <dbReference type="Proteomes" id="UP000178682"/>
    </source>
</evidence>
<keyword evidence="1" id="KW-0812">Transmembrane</keyword>
<feature type="transmembrane region" description="Helical" evidence="1">
    <location>
        <begin position="226"/>
        <end position="245"/>
    </location>
</feature>
<protein>
    <recommendedName>
        <fullName evidence="2">TPM domain-containing protein</fullName>
    </recommendedName>
</protein>
<reference evidence="3 4" key="1">
    <citation type="journal article" date="2016" name="Nat. Commun.">
        <title>Thousands of microbial genomes shed light on interconnected biogeochemical processes in an aquifer system.</title>
        <authorList>
            <person name="Anantharaman K."/>
            <person name="Brown C.T."/>
            <person name="Hug L.A."/>
            <person name="Sharon I."/>
            <person name="Castelle C.J."/>
            <person name="Probst A.J."/>
            <person name="Thomas B.C."/>
            <person name="Singh A."/>
            <person name="Wilkins M.J."/>
            <person name="Karaoz U."/>
            <person name="Brodie E.L."/>
            <person name="Williams K.H."/>
            <person name="Hubbard S.S."/>
            <person name="Banfield J.F."/>
        </authorList>
    </citation>
    <scope>NUCLEOTIDE SEQUENCE [LARGE SCALE GENOMIC DNA]</scope>
</reference>
<feature type="transmembrane region" description="Helical" evidence="1">
    <location>
        <begin position="203"/>
        <end position="220"/>
    </location>
</feature>